<feature type="domain" description="GH16" evidence="2">
    <location>
        <begin position="161"/>
        <end position="409"/>
    </location>
</feature>
<sequence length="409" mass="44969">MAILTIAFTATIVMVAPVVAGAPASAAENSVYLRNGPNGRCIEAPGTSVGTELVLANCAQTQAQQITRDQNGTVRMRGRCVGPKGNSSANGARLALQRCTGSNYHKWDGGAQNSYVNRVSGRCIDNMWNVNTPGNPITQYDCNGSNAQYWEVVGSSGTPPTNPSGQPVPQGNLTNWRQIFWDDFTKDAAVGSWANPCSPDQIVYTGAQGQRWRTYPQCWVDTVPRNPYRPDQVLSVGNGVLNFHLHNVNGRPAGANPSPIIADNSQYQTYGRYSARMKVDTPTLSEYSVAWLLWPQSENWPWDGEIDFPEAPLSGTAWGYHHYAGQGSCVNGCQMAVNTQARFTDWHTYTIEWMPGRVRLLLDDTVVLNTTNWVPDKPMRWQLQTETNGAGTNSGNLMVDWVSVWTYSP</sequence>
<organism evidence="3 4">
    <name type="scientific">Gordonia pseudamarae</name>
    <dbReference type="NCBI Taxonomy" id="2831662"/>
    <lineage>
        <taxon>Bacteria</taxon>
        <taxon>Bacillati</taxon>
        <taxon>Actinomycetota</taxon>
        <taxon>Actinomycetes</taxon>
        <taxon>Mycobacteriales</taxon>
        <taxon>Gordoniaceae</taxon>
        <taxon>Gordonia</taxon>
    </lineage>
</organism>
<evidence type="ECO:0000256" key="1">
    <source>
        <dbReference type="SAM" id="SignalP"/>
    </source>
</evidence>
<dbReference type="InterPro" id="IPR035992">
    <property type="entry name" value="Ricin_B-like_lectins"/>
</dbReference>
<dbReference type="Pfam" id="PF00722">
    <property type="entry name" value="Glyco_hydro_16"/>
    <property type="match status" value="1"/>
</dbReference>
<evidence type="ECO:0000313" key="3">
    <source>
        <dbReference type="EMBL" id="QHN37231.1"/>
    </source>
</evidence>
<feature type="chain" id="PRO_5046995008" evidence="1">
    <location>
        <begin position="27"/>
        <end position="409"/>
    </location>
</feature>
<feature type="signal peptide" evidence="1">
    <location>
        <begin position="1"/>
        <end position="26"/>
    </location>
</feature>
<protein>
    <submittedName>
        <fullName evidence="3">Family 16 glycosylhydrolase</fullName>
    </submittedName>
</protein>
<reference evidence="3" key="1">
    <citation type="journal article" date="2021" name="Nat. Microbiol.">
        <title>Cocultivation of an ultrasmall environmental parasitic bacterium with lytic ability against bacteria associated with wastewater foams.</title>
        <authorList>
            <person name="Batinovic S."/>
            <person name="Rose J.J.A."/>
            <person name="Ratcliffe J."/>
            <person name="Seviour R.J."/>
            <person name="Petrovski S."/>
        </authorList>
    </citation>
    <scope>NUCLEOTIDE SEQUENCE</scope>
    <source>
        <strain evidence="3">CON9</strain>
    </source>
</reference>
<keyword evidence="4" id="KW-1185">Reference proteome</keyword>
<dbReference type="SUPFAM" id="SSF50370">
    <property type="entry name" value="Ricin B-like lectins"/>
    <property type="match status" value="1"/>
</dbReference>
<dbReference type="EMBL" id="CP045809">
    <property type="protein sequence ID" value="QHN37231.1"/>
    <property type="molecule type" value="Genomic_DNA"/>
</dbReference>
<keyword evidence="1" id="KW-0732">Signal</keyword>
<evidence type="ECO:0000313" key="4">
    <source>
        <dbReference type="Proteomes" id="UP001059836"/>
    </source>
</evidence>
<dbReference type="Pfam" id="PF00652">
    <property type="entry name" value="Ricin_B_lectin"/>
    <property type="match status" value="1"/>
</dbReference>
<dbReference type="InterPro" id="IPR000772">
    <property type="entry name" value="Ricin_B_lectin"/>
</dbReference>
<dbReference type="SMART" id="SM00458">
    <property type="entry name" value="RICIN"/>
    <property type="match status" value="1"/>
</dbReference>
<dbReference type="Gene3D" id="2.80.10.50">
    <property type="match status" value="1"/>
</dbReference>
<proteinExistence type="predicted"/>
<dbReference type="PROSITE" id="PS51762">
    <property type="entry name" value="GH16_2"/>
    <property type="match status" value="1"/>
</dbReference>
<dbReference type="PROSITE" id="PS50231">
    <property type="entry name" value="RICIN_B_LECTIN"/>
    <property type="match status" value="1"/>
</dbReference>
<dbReference type="CDD" id="cd00413">
    <property type="entry name" value="Glyco_hydrolase_16"/>
    <property type="match status" value="1"/>
</dbReference>
<gene>
    <name evidence="3" type="ORF">GII31_00200</name>
</gene>
<dbReference type="Gene3D" id="2.60.120.200">
    <property type="match status" value="1"/>
</dbReference>
<dbReference type="InterPro" id="IPR000757">
    <property type="entry name" value="Beta-glucanase-like"/>
</dbReference>
<evidence type="ECO:0000259" key="2">
    <source>
        <dbReference type="PROSITE" id="PS51762"/>
    </source>
</evidence>
<dbReference type="Proteomes" id="UP001059836">
    <property type="component" value="Chromosome"/>
</dbReference>
<dbReference type="InterPro" id="IPR013320">
    <property type="entry name" value="ConA-like_dom_sf"/>
</dbReference>
<dbReference type="SUPFAM" id="SSF49899">
    <property type="entry name" value="Concanavalin A-like lectins/glucanases"/>
    <property type="match status" value="1"/>
</dbReference>
<name>A0ABX6IND2_9ACTN</name>
<accession>A0ABX6IND2</accession>